<dbReference type="SUPFAM" id="SSF49764">
    <property type="entry name" value="HSP20-like chaperones"/>
    <property type="match status" value="1"/>
</dbReference>
<evidence type="ECO:0000256" key="2">
    <source>
        <dbReference type="SAM" id="MobiDB-lite"/>
    </source>
</evidence>
<dbReference type="GeneID" id="116938598"/>
<feature type="domain" description="CS" evidence="3">
    <location>
        <begin position="38"/>
        <end position="127"/>
    </location>
</feature>
<dbReference type="GO" id="GO:0051087">
    <property type="term" value="F:protein-folding chaperone binding"/>
    <property type="evidence" value="ECO:0007669"/>
    <property type="project" value="TreeGrafter"/>
</dbReference>
<dbReference type="InterPro" id="IPR045250">
    <property type="entry name" value="p23-like"/>
</dbReference>
<dbReference type="GO" id="GO:0005829">
    <property type="term" value="C:cytosol"/>
    <property type="evidence" value="ECO:0007669"/>
    <property type="project" value="TreeGrafter"/>
</dbReference>
<comment type="similarity">
    <text evidence="1">Belongs to the p23/wos2 family.</text>
</comment>
<dbReference type="InterPro" id="IPR008978">
    <property type="entry name" value="HSP20-like_chaperone"/>
</dbReference>
<dbReference type="GO" id="GO:0005634">
    <property type="term" value="C:nucleus"/>
    <property type="evidence" value="ECO:0007669"/>
    <property type="project" value="TreeGrafter"/>
</dbReference>
<feature type="compositionally biased region" description="Acidic residues" evidence="2">
    <location>
        <begin position="170"/>
        <end position="190"/>
    </location>
</feature>
<evidence type="ECO:0000256" key="1">
    <source>
        <dbReference type="ARBA" id="ARBA00025733"/>
    </source>
</evidence>
<dbReference type="PROSITE" id="PS51203">
    <property type="entry name" value="CS"/>
    <property type="match status" value="1"/>
</dbReference>
<reference evidence="5" key="1">
    <citation type="submission" date="2025-08" db="UniProtKB">
        <authorList>
            <consortium name="RefSeq"/>
        </authorList>
    </citation>
    <scope>IDENTIFICATION</scope>
    <source>
        <tissue evidence="5">Sperm</tissue>
    </source>
</reference>
<evidence type="ECO:0000313" key="4">
    <source>
        <dbReference type="Proteomes" id="UP001318040"/>
    </source>
</evidence>
<dbReference type="RefSeq" id="XP_032801820.1">
    <property type="nucleotide sequence ID" value="XM_032945929.1"/>
</dbReference>
<proteinExistence type="inferred from homology"/>
<dbReference type="GO" id="GO:0051131">
    <property type="term" value="P:chaperone-mediated protein complex assembly"/>
    <property type="evidence" value="ECO:0007669"/>
    <property type="project" value="TreeGrafter"/>
</dbReference>
<protein>
    <submittedName>
        <fullName evidence="5">Prostaglandin E synthase 3-like</fullName>
    </submittedName>
</protein>
<evidence type="ECO:0000313" key="5">
    <source>
        <dbReference type="RefSeq" id="XP_032801820.1"/>
    </source>
</evidence>
<dbReference type="InterPro" id="IPR007052">
    <property type="entry name" value="CS_dom"/>
</dbReference>
<dbReference type="FunFam" id="2.60.40.790:FF:000003">
    <property type="entry name" value="prostaglandin E synthase 3"/>
    <property type="match status" value="1"/>
</dbReference>
<sequence length="197" mass="22386">MLEGCGRSGGAWSCARSRGSRSGNLASRIMDGTGDRATHAASAKWYDRKEYVFLDFCIEDSKDVAVKFESGKLLFSCVGGSDKEKYHNEAELFEQIIPEDCKHKRTDRTIHCLMKKSKSGVAWPRLTKEKSKLKWLSVDFDNWKDWEDESDEEMGNFDQFSDMMNKMGGDDEMPDMDSMEDDDGGTDSDDEKLPDLE</sequence>
<dbReference type="PANTHER" id="PTHR22932">
    <property type="entry name" value="TELOMERASE-BINDING PROTEIN P23 HSP90 CO-CHAPERONE"/>
    <property type="match status" value="1"/>
</dbReference>
<dbReference type="KEGG" id="pmrn:116938598"/>
<dbReference type="Proteomes" id="UP001318040">
    <property type="component" value="Chromosome 4"/>
</dbReference>
<organism evidence="4 5">
    <name type="scientific">Petromyzon marinus</name>
    <name type="common">Sea lamprey</name>
    <dbReference type="NCBI Taxonomy" id="7757"/>
    <lineage>
        <taxon>Eukaryota</taxon>
        <taxon>Metazoa</taxon>
        <taxon>Chordata</taxon>
        <taxon>Craniata</taxon>
        <taxon>Vertebrata</taxon>
        <taxon>Cyclostomata</taxon>
        <taxon>Hyperoartia</taxon>
        <taxon>Petromyzontiformes</taxon>
        <taxon>Petromyzontidae</taxon>
        <taxon>Petromyzon</taxon>
    </lineage>
</organism>
<dbReference type="PANTHER" id="PTHR22932:SF1">
    <property type="entry name" value="CO-CHAPERONE PROTEIN DAF-41"/>
    <property type="match status" value="1"/>
</dbReference>
<dbReference type="GO" id="GO:0051879">
    <property type="term" value="F:Hsp90 protein binding"/>
    <property type="evidence" value="ECO:0007669"/>
    <property type="project" value="InterPro"/>
</dbReference>
<dbReference type="Gene3D" id="2.60.40.790">
    <property type="match status" value="1"/>
</dbReference>
<gene>
    <name evidence="5" type="primary">LOC116938598</name>
</gene>
<accession>A0AAJ7SM31</accession>
<dbReference type="AlphaFoldDB" id="A0AAJ7SM31"/>
<keyword evidence="4" id="KW-1185">Reference proteome</keyword>
<feature type="region of interest" description="Disordered" evidence="2">
    <location>
        <begin position="150"/>
        <end position="197"/>
    </location>
</feature>
<dbReference type="Pfam" id="PF04969">
    <property type="entry name" value="CS"/>
    <property type="match status" value="1"/>
</dbReference>
<name>A0AAJ7SM31_PETMA</name>
<evidence type="ECO:0000259" key="3">
    <source>
        <dbReference type="PROSITE" id="PS51203"/>
    </source>
</evidence>
<dbReference type="GO" id="GO:0006457">
    <property type="term" value="P:protein folding"/>
    <property type="evidence" value="ECO:0007669"/>
    <property type="project" value="TreeGrafter"/>
</dbReference>